<evidence type="ECO:0000313" key="1">
    <source>
        <dbReference type="EMBL" id="DAE01636.1"/>
    </source>
</evidence>
<organism evidence="1">
    <name type="scientific">Siphoviridae sp. ctkyp1</name>
    <dbReference type="NCBI Taxonomy" id="2825646"/>
    <lineage>
        <taxon>Viruses</taxon>
        <taxon>Duplodnaviria</taxon>
        <taxon>Heunggongvirae</taxon>
        <taxon>Uroviricota</taxon>
        <taxon>Caudoviricetes</taxon>
    </lineage>
</organism>
<name>A0A8S5P627_9CAUD</name>
<sequence length="35" mass="4381">MDYKEKIMALLEKVKTEETLKRVYKLLEYLYLKEK</sequence>
<protein>
    <submittedName>
        <fullName evidence="1">Uncharacterized protein</fullName>
    </submittedName>
</protein>
<reference evidence="1" key="1">
    <citation type="journal article" date="2021" name="Proc. Natl. Acad. Sci. U.S.A.">
        <title>A Catalog of Tens of Thousands of Viruses from Human Metagenomes Reveals Hidden Associations with Chronic Diseases.</title>
        <authorList>
            <person name="Tisza M.J."/>
            <person name="Buck C.B."/>
        </authorList>
    </citation>
    <scope>NUCLEOTIDE SEQUENCE</scope>
    <source>
        <strain evidence="1">Ctkyp1</strain>
    </source>
</reference>
<proteinExistence type="predicted"/>
<accession>A0A8S5P627</accession>
<dbReference type="EMBL" id="BK015328">
    <property type="protein sequence ID" value="DAE01636.1"/>
    <property type="molecule type" value="Genomic_DNA"/>
</dbReference>